<feature type="domain" description="O-antigen ligase-related" evidence="6">
    <location>
        <begin position="182"/>
        <end position="337"/>
    </location>
</feature>
<evidence type="ECO:0000256" key="1">
    <source>
        <dbReference type="ARBA" id="ARBA00004141"/>
    </source>
</evidence>
<feature type="transmembrane region" description="Helical" evidence="5">
    <location>
        <begin position="175"/>
        <end position="192"/>
    </location>
</feature>
<dbReference type="InterPro" id="IPR007016">
    <property type="entry name" value="O-antigen_ligase-rel_domated"/>
</dbReference>
<dbReference type="InterPro" id="IPR051533">
    <property type="entry name" value="WaaL-like"/>
</dbReference>
<dbReference type="GO" id="GO:0016874">
    <property type="term" value="F:ligase activity"/>
    <property type="evidence" value="ECO:0007669"/>
    <property type="project" value="UniProtKB-KW"/>
</dbReference>
<dbReference type="Pfam" id="PF04932">
    <property type="entry name" value="Wzy_C"/>
    <property type="match status" value="1"/>
</dbReference>
<dbReference type="AlphaFoldDB" id="A0A845HSP7"/>
<organism evidence="7 8">
    <name type="scientific">Duganella fentianensis</name>
    <dbReference type="NCBI Taxonomy" id="2692177"/>
    <lineage>
        <taxon>Bacteria</taxon>
        <taxon>Pseudomonadati</taxon>
        <taxon>Pseudomonadota</taxon>
        <taxon>Betaproteobacteria</taxon>
        <taxon>Burkholderiales</taxon>
        <taxon>Oxalobacteraceae</taxon>
        <taxon>Telluria group</taxon>
        <taxon>Duganella</taxon>
    </lineage>
</organism>
<feature type="transmembrane region" description="Helical" evidence="5">
    <location>
        <begin position="223"/>
        <end position="239"/>
    </location>
</feature>
<evidence type="ECO:0000256" key="5">
    <source>
        <dbReference type="SAM" id="Phobius"/>
    </source>
</evidence>
<reference evidence="7" key="1">
    <citation type="submission" date="2019-12" db="EMBL/GenBank/DDBJ databases">
        <title>Novel species isolated from a subtropical stream in China.</title>
        <authorList>
            <person name="Lu H."/>
        </authorList>
    </citation>
    <scope>NUCLEOTIDE SEQUENCE [LARGE SCALE GENOMIC DNA]</scope>
    <source>
        <strain evidence="7">FT93W</strain>
    </source>
</reference>
<dbReference type="PANTHER" id="PTHR37422:SF17">
    <property type="entry name" value="O-ANTIGEN LIGASE"/>
    <property type="match status" value="1"/>
</dbReference>
<keyword evidence="8" id="KW-1185">Reference proteome</keyword>
<dbReference type="Proteomes" id="UP000444316">
    <property type="component" value="Unassembled WGS sequence"/>
</dbReference>
<feature type="transmembrane region" description="Helical" evidence="5">
    <location>
        <begin position="384"/>
        <end position="406"/>
    </location>
</feature>
<dbReference type="EMBL" id="WWCL01000001">
    <property type="protein sequence ID" value="MYN44013.1"/>
    <property type="molecule type" value="Genomic_DNA"/>
</dbReference>
<feature type="transmembrane region" description="Helical" evidence="5">
    <location>
        <begin position="117"/>
        <end position="135"/>
    </location>
</feature>
<protein>
    <submittedName>
        <fullName evidence="7">O-antigen ligase family protein</fullName>
    </submittedName>
</protein>
<evidence type="ECO:0000259" key="6">
    <source>
        <dbReference type="Pfam" id="PF04932"/>
    </source>
</evidence>
<evidence type="ECO:0000256" key="2">
    <source>
        <dbReference type="ARBA" id="ARBA00022692"/>
    </source>
</evidence>
<feature type="transmembrane region" description="Helical" evidence="5">
    <location>
        <begin position="58"/>
        <end position="82"/>
    </location>
</feature>
<evidence type="ECO:0000313" key="8">
    <source>
        <dbReference type="Proteomes" id="UP000444316"/>
    </source>
</evidence>
<dbReference type="PANTHER" id="PTHR37422">
    <property type="entry name" value="TEICHURONIC ACID BIOSYNTHESIS PROTEIN TUAE"/>
    <property type="match status" value="1"/>
</dbReference>
<gene>
    <name evidence="7" type="ORF">GTP23_02890</name>
</gene>
<comment type="subcellular location">
    <subcellularLocation>
        <location evidence="1">Membrane</location>
        <topology evidence="1">Multi-pass membrane protein</topology>
    </subcellularLocation>
</comment>
<keyword evidence="3 5" id="KW-1133">Transmembrane helix</keyword>
<proteinExistence type="predicted"/>
<feature type="transmembrane region" description="Helical" evidence="5">
    <location>
        <begin position="20"/>
        <end position="46"/>
    </location>
</feature>
<evidence type="ECO:0000256" key="3">
    <source>
        <dbReference type="ARBA" id="ARBA00022989"/>
    </source>
</evidence>
<keyword evidence="2 5" id="KW-0812">Transmembrane</keyword>
<feature type="transmembrane region" description="Helical" evidence="5">
    <location>
        <begin position="360"/>
        <end position="378"/>
    </location>
</feature>
<keyword evidence="4 5" id="KW-0472">Membrane</keyword>
<sequence length="418" mass="45387">MNNSSPPNRASTVFIHSLIFMLPFLALISSFGVGLCSFAFLLAAIFYRRPAMAALRPVLPAVRPVLIAFALALLLAVLNLSFSSGVLLRDMEKPTRMLAAATVMLTVLALRPQRRALWWGLIAGSIAGAVFIAYQRWGLGVDRPGGLINSITFGDIVLCMGLLCLAGMQDFPGRAAIWPGLGALAGLFGSIASGTRGGWIAIVFALIVLLRYSHVLRGRLRKGLALLALALMVSAFFIPQTGARVRVDQGISDVEQYLNGGETYTNVGIRFELWRSAVQLIKQHPLLGLNPVSERSELQALVEQGRVHPYVLDFPHYHNDILQALVFGGVLGLLVWAATLVVPMLFFLRMLNCPEASRNGAYAPALAGLLLVLSYFAFGLTEVIFWSVRSCMFYALMLFLLIGLCLNTQLPPASGEKA</sequence>
<dbReference type="GO" id="GO:0016020">
    <property type="term" value="C:membrane"/>
    <property type="evidence" value="ECO:0007669"/>
    <property type="project" value="UniProtKB-SubCell"/>
</dbReference>
<accession>A0A845HSP7</accession>
<comment type="caution">
    <text evidence="7">The sequence shown here is derived from an EMBL/GenBank/DDBJ whole genome shotgun (WGS) entry which is preliminary data.</text>
</comment>
<keyword evidence="7" id="KW-0436">Ligase</keyword>
<feature type="transmembrane region" description="Helical" evidence="5">
    <location>
        <begin position="198"/>
        <end position="216"/>
    </location>
</feature>
<feature type="transmembrane region" description="Helical" evidence="5">
    <location>
        <begin position="321"/>
        <end position="348"/>
    </location>
</feature>
<feature type="transmembrane region" description="Helical" evidence="5">
    <location>
        <begin position="147"/>
        <end position="168"/>
    </location>
</feature>
<dbReference type="RefSeq" id="WP_161033775.1">
    <property type="nucleotide sequence ID" value="NZ_WWCL01000001.1"/>
</dbReference>
<evidence type="ECO:0000313" key="7">
    <source>
        <dbReference type="EMBL" id="MYN44013.1"/>
    </source>
</evidence>
<name>A0A845HSP7_9BURK</name>
<evidence type="ECO:0000256" key="4">
    <source>
        <dbReference type="ARBA" id="ARBA00023136"/>
    </source>
</evidence>